<keyword evidence="1 3" id="KW-0479">Metal-binding</keyword>
<dbReference type="VEuPathDB" id="VectorBase:GPAI003135"/>
<dbReference type="EnsemblMetazoa" id="GPAI003135-RA">
    <property type="protein sequence ID" value="GPAI003135-PA"/>
    <property type="gene ID" value="GPAI003135"/>
</dbReference>
<dbReference type="PANTHER" id="PTHR46569:SF1">
    <property type="entry name" value="E3 UBIQUITIN-PROTEIN LIGASE RFWD3-RELATED"/>
    <property type="match status" value="1"/>
</dbReference>
<protein>
    <submittedName>
        <fullName evidence="7">RING-type domain-containing protein</fullName>
    </submittedName>
</protein>
<evidence type="ECO:0000313" key="7">
    <source>
        <dbReference type="EnsemblMetazoa" id="GPAI003135-PA"/>
    </source>
</evidence>
<dbReference type="GO" id="GO:0031297">
    <property type="term" value="P:replication fork processing"/>
    <property type="evidence" value="ECO:0007669"/>
    <property type="project" value="TreeGrafter"/>
</dbReference>
<dbReference type="GO" id="GO:0008270">
    <property type="term" value="F:zinc ion binding"/>
    <property type="evidence" value="ECO:0007669"/>
    <property type="project" value="UniProtKB-KW"/>
</dbReference>
<dbReference type="GO" id="GO:0005634">
    <property type="term" value="C:nucleus"/>
    <property type="evidence" value="ECO:0007669"/>
    <property type="project" value="TreeGrafter"/>
</dbReference>
<dbReference type="Proteomes" id="UP000092445">
    <property type="component" value="Unassembled WGS sequence"/>
</dbReference>
<dbReference type="SMART" id="SM00184">
    <property type="entry name" value="RING"/>
    <property type="match status" value="1"/>
</dbReference>
<sequence length="370" mass="42425">MPSAPSIQCPICKENFRSTDTIYSTTCGHAFHSFCIVDWRTRCTECPICRSYYNILHKLFLTFDVNAIDESVVKDLQSKLLRYEHKVERLQEKCTMTHEEMLKLNVSKIVLQEQYKEALDIIKQMQEQNEWLLSQNKEKAKENEVNSETLKIMEQKVSELSVEKIRLQGLLDQYDGMELESSVKSHNNEPHKMKTNNDTEDVSARSEEDSNDIDINNCTEIFNVFVKDFPFCYVCYPMAEVIANFASLLDVALAPADVRNVRIVEQRYVNHRLPDKVSLVVELRSLQAKIDFLNNKTNAQKHPDYKSVMIYECMDDGAVGSLLGYQDGIIKDATFPNNSWGKCQAMAAEDNFDSKHENGKGNLSLTVTDA</sequence>
<keyword evidence="1 3" id="KW-0863">Zinc-finger</keyword>
<evidence type="ECO:0000313" key="8">
    <source>
        <dbReference type="Proteomes" id="UP000092445"/>
    </source>
</evidence>
<feature type="region of interest" description="Disordered" evidence="5">
    <location>
        <begin position="182"/>
        <end position="208"/>
    </location>
</feature>
<evidence type="ECO:0000256" key="3">
    <source>
        <dbReference type="PROSITE-ProRule" id="PRU00175"/>
    </source>
</evidence>
<keyword evidence="8" id="KW-1185">Reference proteome</keyword>
<dbReference type="PANTHER" id="PTHR46569">
    <property type="entry name" value="E3 UBIQUITIN-PROTEIN LIGASE TRAIP"/>
    <property type="match status" value="1"/>
</dbReference>
<name>A0A1A9Z3Z7_GLOPL</name>
<organism evidence="7 8">
    <name type="scientific">Glossina pallidipes</name>
    <name type="common">Tsetse fly</name>
    <dbReference type="NCBI Taxonomy" id="7398"/>
    <lineage>
        <taxon>Eukaryota</taxon>
        <taxon>Metazoa</taxon>
        <taxon>Ecdysozoa</taxon>
        <taxon>Arthropoda</taxon>
        <taxon>Hexapoda</taxon>
        <taxon>Insecta</taxon>
        <taxon>Pterygota</taxon>
        <taxon>Neoptera</taxon>
        <taxon>Endopterygota</taxon>
        <taxon>Diptera</taxon>
        <taxon>Brachycera</taxon>
        <taxon>Muscomorpha</taxon>
        <taxon>Hippoboscoidea</taxon>
        <taxon>Glossinidae</taxon>
        <taxon>Glossina</taxon>
    </lineage>
</organism>
<dbReference type="InterPro" id="IPR013083">
    <property type="entry name" value="Znf_RING/FYVE/PHD"/>
</dbReference>
<evidence type="ECO:0000259" key="6">
    <source>
        <dbReference type="PROSITE" id="PS50089"/>
    </source>
</evidence>
<dbReference type="GO" id="GO:0090734">
    <property type="term" value="C:site of DNA damage"/>
    <property type="evidence" value="ECO:0007669"/>
    <property type="project" value="TreeGrafter"/>
</dbReference>
<dbReference type="GO" id="GO:0016567">
    <property type="term" value="P:protein ubiquitination"/>
    <property type="evidence" value="ECO:0007669"/>
    <property type="project" value="TreeGrafter"/>
</dbReference>
<dbReference type="STRING" id="7398.A0A1A9Z3Z7"/>
<dbReference type="InterPro" id="IPR052639">
    <property type="entry name" value="TRAIP_ubiq-protein_ligase"/>
</dbReference>
<dbReference type="Pfam" id="PF13639">
    <property type="entry name" value="zf-RING_2"/>
    <property type="match status" value="1"/>
</dbReference>
<dbReference type="InterPro" id="IPR001841">
    <property type="entry name" value="Znf_RING"/>
</dbReference>
<dbReference type="PROSITE" id="PS50089">
    <property type="entry name" value="ZF_RING_2"/>
    <property type="match status" value="1"/>
</dbReference>
<keyword evidence="2" id="KW-0862">Zinc</keyword>
<keyword evidence="4" id="KW-0175">Coiled coil</keyword>
<dbReference type="GO" id="GO:0061630">
    <property type="term" value="F:ubiquitin protein ligase activity"/>
    <property type="evidence" value="ECO:0007669"/>
    <property type="project" value="TreeGrafter"/>
</dbReference>
<evidence type="ECO:0000256" key="5">
    <source>
        <dbReference type="SAM" id="MobiDB-lite"/>
    </source>
</evidence>
<accession>A0A1A9Z3Z7</accession>
<evidence type="ECO:0000256" key="4">
    <source>
        <dbReference type="SAM" id="Coils"/>
    </source>
</evidence>
<proteinExistence type="predicted"/>
<feature type="domain" description="RING-type" evidence="6">
    <location>
        <begin position="9"/>
        <end position="50"/>
    </location>
</feature>
<feature type="coiled-coil region" evidence="4">
    <location>
        <begin position="73"/>
        <end position="142"/>
    </location>
</feature>
<evidence type="ECO:0000256" key="2">
    <source>
        <dbReference type="ARBA" id="ARBA00022833"/>
    </source>
</evidence>
<reference evidence="7" key="2">
    <citation type="submission" date="2020-05" db="UniProtKB">
        <authorList>
            <consortium name="EnsemblMetazoa"/>
        </authorList>
    </citation>
    <scope>IDENTIFICATION</scope>
    <source>
        <strain evidence="7">IAEA</strain>
    </source>
</reference>
<dbReference type="Gene3D" id="3.30.40.10">
    <property type="entry name" value="Zinc/RING finger domain, C3HC4 (zinc finger)"/>
    <property type="match status" value="1"/>
</dbReference>
<dbReference type="SUPFAM" id="SSF57850">
    <property type="entry name" value="RING/U-box"/>
    <property type="match status" value="1"/>
</dbReference>
<evidence type="ECO:0000256" key="1">
    <source>
        <dbReference type="ARBA" id="ARBA00022771"/>
    </source>
</evidence>
<reference evidence="8" key="1">
    <citation type="submission" date="2014-03" db="EMBL/GenBank/DDBJ databases">
        <authorList>
            <person name="Aksoy S."/>
            <person name="Warren W."/>
            <person name="Wilson R.K."/>
        </authorList>
    </citation>
    <scope>NUCLEOTIDE SEQUENCE [LARGE SCALE GENOMIC DNA]</scope>
    <source>
        <strain evidence="8">IAEA</strain>
    </source>
</reference>
<dbReference type="AlphaFoldDB" id="A0A1A9Z3Z7"/>